<evidence type="ECO:0000313" key="3">
    <source>
        <dbReference type="EMBL" id="PHQ24614.1"/>
    </source>
</evidence>
<dbReference type="RefSeq" id="WP_099619390.1">
    <property type="nucleotide sequence ID" value="NZ_KZ319341.1"/>
</dbReference>
<dbReference type="PANTHER" id="PTHR44757:SF2">
    <property type="entry name" value="BIOFILM ARCHITECTURE MAINTENANCE PROTEIN MBAA"/>
    <property type="match status" value="1"/>
</dbReference>
<reference evidence="3 4" key="1">
    <citation type="submission" date="2017-09" db="EMBL/GenBank/DDBJ databases">
        <title>The draft genome sequences of Marinobacter guineae M3B.</title>
        <authorList>
            <person name="Cao J."/>
        </authorList>
    </citation>
    <scope>NUCLEOTIDE SEQUENCE [LARGE SCALE GENOMIC DNA]</scope>
    <source>
        <strain evidence="3 4">M3B</strain>
    </source>
</reference>
<dbReference type="Pfam" id="PF08448">
    <property type="entry name" value="PAS_4"/>
    <property type="match status" value="1"/>
</dbReference>
<dbReference type="NCBIfam" id="TIGR00254">
    <property type="entry name" value="GGDEF"/>
    <property type="match status" value="1"/>
</dbReference>
<dbReference type="SUPFAM" id="SSF55785">
    <property type="entry name" value="PYP-like sensor domain (PAS domain)"/>
    <property type="match status" value="1"/>
</dbReference>
<dbReference type="Gene3D" id="3.30.70.270">
    <property type="match status" value="1"/>
</dbReference>
<dbReference type="AlphaFoldDB" id="A0A2G1VD04"/>
<dbReference type="Proteomes" id="UP000229044">
    <property type="component" value="Unassembled WGS sequence"/>
</dbReference>
<dbReference type="InterPro" id="IPR000160">
    <property type="entry name" value="GGDEF_dom"/>
</dbReference>
<dbReference type="CDD" id="cd01949">
    <property type="entry name" value="GGDEF"/>
    <property type="match status" value="1"/>
</dbReference>
<dbReference type="EMBL" id="NTFI01000005">
    <property type="protein sequence ID" value="PHQ24614.1"/>
    <property type="molecule type" value="Genomic_DNA"/>
</dbReference>
<dbReference type="SUPFAM" id="SSF55073">
    <property type="entry name" value="Nucleotide cyclase"/>
    <property type="match status" value="1"/>
</dbReference>
<evidence type="ECO:0000313" key="4">
    <source>
        <dbReference type="Proteomes" id="UP000229044"/>
    </source>
</evidence>
<keyword evidence="4" id="KW-1185">Reference proteome</keyword>
<gene>
    <name evidence="3" type="ORF">CLH62_17140</name>
</gene>
<feature type="domain" description="GGDEF" evidence="2">
    <location>
        <begin position="298"/>
        <end position="430"/>
    </location>
</feature>
<dbReference type="InterPro" id="IPR035965">
    <property type="entry name" value="PAS-like_dom_sf"/>
</dbReference>
<dbReference type="Pfam" id="PF00990">
    <property type="entry name" value="GGDEF"/>
    <property type="match status" value="1"/>
</dbReference>
<protein>
    <recommendedName>
        <fullName evidence="2">GGDEF domain-containing protein</fullName>
    </recommendedName>
</protein>
<keyword evidence="1" id="KW-0808">Transferase</keyword>
<accession>A0A2G1VD04</accession>
<name>A0A2G1VD04_9GAMM</name>
<dbReference type="GO" id="GO:0016301">
    <property type="term" value="F:kinase activity"/>
    <property type="evidence" value="ECO:0007669"/>
    <property type="project" value="UniProtKB-KW"/>
</dbReference>
<keyword evidence="1" id="KW-0418">Kinase</keyword>
<evidence type="ECO:0000259" key="2">
    <source>
        <dbReference type="PROSITE" id="PS50887"/>
    </source>
</evidence>
<dbReference type="PROSITE" id="PS50887">
    <property type="entry name" value="GGDEF"/>
    <property type="match status" value="1"/>
</dbReference>
<dbReference type="Gene3D" id="3.30.450.20">
    <property type="entry name" value="PAS domain"/>
    <property type="match status" value="1"/>
</dbReference>
<dbReference type="OrthoDB" id="6342317at2"/>
<evidence type="ECO:0000256" key="1">
    <source>
        <dbReference type="ARBA" id="ARBA00022777"/>
    </source>
</evidence>
<sequence length="433" mass="49119">MKLVQFIQMEMEQLLEHWEDAEPKIAPELQGKRRRALKDQAREMLELVTQGLDTSQPEDEATRKALAKGKFPVLGLDSDHGTRRFQQGFSMLQMIRELRARVTRAWGYEQRSLTEKDIDELVRFNEAIDGLIANLVSSFSTHKGQGTRLIETMLKTYIDPAAIFDTNGKPLFVETEIADLVNASQRNVIGATPLELVLDLATELLDAITTTVATGETQHREFHHGVPFNFECQFVPVFNDRNEVKAVVKTSRKVTERKQTDFQVWRSANFDALTGLPNRRLFLDRLEQTFLEAQREGSSFALLLIDFDRFKQAEDQLGKEAGDRLLEQVAERISAKVRAIDTFARLEEEEFTLILKKTGSDGAKKAAKGLLTSFEQAFEVDSQRVHLSASIGLTLFPDDGKNIDQMMHNAHNAKEAAKAHGGHQVQFYEPWMV</sequence>
<dbReference type="InterPro" id="IPR013656">
    <property type="entry name" value="PAS_4"/>
</dbReference>
<comment type="caution">
    <text evidence="3">The sequence shown here is derived from an EMBL/GenBank/DDBJ whole genome shotgun (WGS) entry which is preliminary data.</text>
</comment>
<organism evidence="3 4">
    <name type="scientific">Marinobacter guineae</name>
    <dbReference type="NCBI Taxonomy" id="432303"/>
    <lineage>
        <taxon>Bacteria</taxon>
        <taxon>Pseudomonadati</taxon>
        <taxon>Pseudomonadota</taxon>
        <taxon>Gammaproteobacteria</taxon>
        <taxon>Pseudomonadales</taxon>
        <taxon>Marinobacteraceae</taxon>
        <taxon>Marinobacter</taxon>
    </lineage>
</organism>
<dbReference type="PANTHER" id="PTHR44757">
    <property type="entry name" value="DIGUANYLATE CYCLASE DGCP"/>
    <property type="match status" value="1"/>
</dbReference>
<dbReference type="InterPro" id="IPR029787">
    <property type="entry name" value="Nucleotide_cyclase"/>
</dbReference>
<dbReference type="InterPro" id="IPR043128">
    <property type="entry name" value="Rev_trsase/Diguanyl_cyclase"/>
</dbReference>
<proteinExistence type="predicted"/>
<dbReference type="SMART" id="SM00267">
    <property type="entry name" value="GGDEF"/>
    <property type="match status" value="1"/>
</dbReference>
<dbReference type="InterPro" id="IPR052155">
    <property type="entry name" value="Biofilm_reg_signaling"/>
</dbReference>